<comment type="similarity">
    <text evidence="1">Belongs to the senescence regulator S40 family.</text>
</comment>
<evidence type="ECO:0000256" key="1">
    <source>
        <dbReference type="ARBA" id="ARBA00034773"/>
    </source>
</evidence>
<evidence type="ECO:0000313" key="4">
    <source>
        <dbReference type="Proteomes" id="UP000233837"/>
    </source>
</evidence>
<evidence type="ECO:0000313" key="3">
    <source>
        <dbReference type="EMBL" id="PKU85249.1"/>
    </source>
</evidence>
<dbReference type="Proteomes" id="UP000233837">
    <property type="component" value="Unassembled WGS sequence"/>
</dbReference>
<dbReference type="PANTHER" id="PTHR33083">
    <property type="entry name" value="EXPRESSED PROTEIN"/>
    <property type="match status" value="1"/>
</dbReference>
<proteinExistence type="inferred from homology"/>
<gene>
    <name evidence="3" type="ORF">MA16_Dca025428</name>
</gene>
<accession>A0A2I0XBF8</accession>
<dbReference type="PANTHER" id="PTHR33083:SF116">
    <property type="entry name" value="OS04G0413900 PROTEIN"/>
    <property type="match status" value="1"/>
</dbReference>
<feature type="compositionally biased region" description="Low complexity" evidence="2">
    <location>
        <begin position="117"/>
        <end position="134"/>
    </location>
</feature>
<reference evidence="3 4" key="2">
    <citation type="journal article" date="2017" name="Nature">
        <title>The Apostasia genome and the evolution of orchids.</title>
        <authorList>
            <person name="Zhang G.Q."/>
            <person name="Liu K.W."/>
            <person name="Li Z."/>
            <person name="Lohaus R."/>
            <person name="Hsiao Y.Y."/>
            <person name="Niu S.C."/>
            <person name="Wang J.Y."/>
            <person name="Lin Y.C."/>
            <person name="Xu Q."/>
            <person name="Chen L.J."/>
            <person name="Yoshida K."/>
            <person name="Fujiwara S."/>
            <person name="Wang Z.W."/>
            <person name="Zhang Y.Q."/>
            <person name="Mitsuda N."/>
            <person name="Wang M."/>
            <person name="Liu G.H."/>
            <person name="Pecoraro L."/>
            <person name="Huang H.X."/>
            <person name="Xiao X.J."/>
            <person name="Lin M."/>
            <person name="Wu X.Y."/>
            <person name="Wu W.L."/>
            <person name="Chen Y.Y."/>
            <person name="Chang S.B."/>
            <person name="Sakamoto S."/>
            <person name="Ohme-Takagi M."/>
            <person name="Yagi M."/>
            <person name="Zeng S.J."/>
            <person name="Shen C.Y."/>
            <person name="Yeh C.M."/>
            <person name="Luo Y.B."/>
            <person name="Tsai W.C."/>
            <person name="Van de Peer Y."/>
            <person name="Liu Z.J."/>
        </authorList>
    </citation>
    <scope>NUCLEOTIDE SEQUENCE [LARGE SCALE GENOMIC DNA]</scope>
    <source>
        <tissue evidence="3">The whole plant</tissue>
    </source>
</reference>
<feature type="region of interest" description="Disordered" evidence="2">
    <location>
        <begin position="1"/>
        <end position="137"/>
    </location>
</feature>
<dbReference type="Pfam" id="PF04520">
    <property type="entry name" value="Senescence_reg"/>
    <property type="match status" value="1"/>
</dbReference>
<keyword evidence="4" id="KW-1185">Reference proteome</keyword>
<dbReference type="GO" id="GO:0010150">
    <property type="term" value="P:leaf senescence"/>
    <property type="evidence" value="ECO:0007669"/>
    <property type="project" value="UniProtKB-ARBA"/>
</dbReference>
<feature type="compositionally biased region" description="Basic and acidic residues" evidence="2">
    <location>
        <begin position="174"/>
        <end position="186"/>
    </location>
</feature>
<sequence>MESFRQQRSPGANSFLGLFSQPPTRNGGAAAAATSPTGGGDELDEDDIFWSGIDSSEPNHPSPKHSSSMASPNPNPSPSPSLYRPGHRRFPERNFGILAALPEEEKKRPLLQRKTFSPSSSSAAASPSSPSSSARMIPVIPKPKTEYAMSVPGGKIYHQSAPVNVPIVPPRARRGWEDLDGDVRESEDIEEEEMLPPHEIVARAASKESPLTTFSMLEGVGRTLKGRDLRRVRNAVWHQTGFLD</sequence>
<dbReference type="InterPro" id="IPR007608">
    <property type="entry name" value="Senescence_reg_S40"/>
</dbReference>
<feature type="compositionally biased region" description="Low complexity" evidence="2">
    <location>
        <begin position="22"/>
        <end position="36"/>
    </location>
</feature>
<reference evidence="3 4" key="1">
    <citation type="journal article" date="2016" name="Sci. Rep.">
        <title>The Dendrobium catenatum Lindl. genome sequence provides insights into polysaccharide synthase, floral development and adaptive evolution.</title>
        <authorList>
            <person name="Zhang G.Q."/>
            <person name="Xu Q."/>
            <person name="Bian C."/>
            <person name="Tsai W.C."/>
            <person name="Yeh C.M."/>
            <person name="Liu K.W."/>
            <person name="Yoshida K."/>
            <person name="Zhang L.S."/>
            <person name="Chang S.B."/>
            <person name="Chen F."/>
            <person name="Shi Y."/>
            <person name="Su Y.Y."/>
            <person name="Zhang Y.Q."/>
            <person name="Chen L.J."/>
            <person name="Yin Y."/>
            <person name="Lin M."/>
            <person name="Huang H."/>
            <person name="Deng H."/>
            <person name="Wang Z.W."/>
            <person name="Zhu S.L."/>
            <person name="Zhao X."/>
            <person name="Deng C."/>
            <person name="Niu S.C."/>
            <person name="Huang J."/>
            <person name="Wang M."/>
            <person name="Liu G.H."/>
            <person name="Yang H.J."/>
            <person name="Xiao X.J."/>
            <person name="Hsiao Y.Y."/>
            <person name="Wu W.L."/>
            <person name="Chen Y.Y."/>
            <person name="Mitsuda N."/>
            <person name="Ohme-Takagi M."/>
            <person name="Luo Y.B."/>
            <person name="Van de Peer Y."/>
            <person name="Liu Z.J."/>
        </authorList>
    </citation>
    <scope>NUCLEOTIDE SEQUENCE [LARGE SCALE GENOMIC DNA]</scope>
    <source>
        <tissue evidence="3">The whole plant</tissue>
    </source>
</reference>
<evidence type="ECO:0008006" key="5">
    <source>
        <dbReference type="Google" id="ProtNLM"/>
    </source>
</evidence>
<protein>
    <recommendedName>
        <fullName evidence="5">Senescence regulator S40</fullName>
    </recommendedName>
</protein>
<dbReference type="AlphaFoldDB" id="A0A2I0XBF8"/>
<name>A0A2I0XBF8_9ASPA</name>
<feature type="compositionally biased region" description="Polar residues" evidence="2">
    <location>
        <begin position="1"/>
        <end position="12"/>
    </location>
</feature>
<organism evidence="3 4">
    <name type="scientific">Dendrobium catenatum</name>
    <dbReference type="NCBI Taxonomy" id="906689"/>
    <lineage>
        <taxon>Eukaryota</taxon>
        <taxon>Viridiplantae</taxon>
        <taxon>Streptophyta</taxon>
        <taxon>Embryophyta</taxon>
        <taxon>Tracheophyta</taxon>
        <taxon>Spermatophyta</taxon>
        <taxon>Magnoliopsida</taxon>
        <taxon>Liliopsida</taxon>
        <taxon>Asparagales</taxon>
        <taxon>Orchidaceae</taxon>
        <taxon>Epidendroideae</taxon>
        <taxon>Malaxideae</taxon>
        <taxon>Dendrobiinae</taxon>
        <taxon>Dendrobium</taxon>
    </lineage>
</organism>
<evidence type="ECO:0000256" key="2">
    <source>
        <dbReference type="SAM" id="MobiDB-lite"/>
    </source>
</evidence>
<feature type="region of interest" description="Disordered" evidence="2">
    <location>
        <begin position="167"/>
        <end position="191"/>
    </location>
</feature>
<dbReference type="EMBL" id="KZ501979">
    <property type="protein sequence ID" value="PKU85249.1"/>
    <property type="molecule type" value="Genomic_DNA"/>
</dbReference>